<dbReference type="HOGENOM" id="CLU_002220_3_2_1"/>
<dbReference type="InParanoid" id="A0A067MDJ0"/>
<gene>
    <name evidence="4" type="ORF">BOTBODRAFT_410115</name>
</gene>
<dbReference type="InterPro" id="IPR000873">
    <property type="entry name" value="AMP-dep_synth/lig_dom"/>
</dbReference>
<evidence type="ECO:0000256" key="2">
    <source>
        <dbReference type="ARBA" id="ARBA00022553"/>
    </source>
</evidence>
<name>A0A067MDJ0_BOTB1</name>
<dbReference type="SUPFAM" id="SSF56801">
    <property type="entry name" value="Acetyl-CoA synthetase-like"/>
    <property type="match status" value="1"/>
</dbReference>
<dbReference type="Pfam" id="PF00501">
    <property type="entry name" value="AMP-binding"/>
    <property type="match status" value="1"/>
</dbReference>
<evidence type="ECO:0000313" key="4">
    <source>
        <dbReference type="EMBL" id="KDQ12770.1"/>
    </source>
</evidence>
<keyword evidence="1" id="KW-0596">Phosphopantetheine</keyword>
<proteinExistence type="predicted"/>
<dbReference type="AlphaFoldDB" id="A0A067MDJ0"/>
<dbReference type="InterPro" id="IPR051414">
    <property type="entry name" value="Adenylate-forming_Reductase"/>
</dbReference>
<dbReference type="InterPro" id="IPR042099">
    <property type="entry name" value="ANL_N_sf"/>
</dbReference>
<organism evidence="4 5">
    <name type="scientific">Botryobasidium botryosum (strain FD-172 SS1)</name>
    <dbReference type="NCBI Taxonomy" id="930990"/>
    <lineage>
        <taxon>Eukaryota</taxon>
        <taxon>Fungi</taxon>
        <taxon>Dikarya</taxon>
        <taxon>Basidiomycota</taxon>
        <taxon>Agaricomycotina</taxon>
        <taxon>Agaricomycetes</taxon>
        <taxon>Cantharellales</taxon>
        <taxon>Botryobasidiaceae</taxon>
        <taxon>Botryobasidium</taxon>
    </lineage>
</organism>
<dbReference type="STRING" id="930990.A0A067MDJ0"/>
<evidence type="ECO:0000313" key="5">
    <source>
        <dbReference type="Proteomes" id="UP000027195"/>
    </source>
</evidence>
<evidence type="ECO:0000256" key="1">
    <source>
        <dbReference type="ARBA" id="ARBA00022450"/>
    </source>
</evidence>
<dbReference type="Proteomes" id="UP000027195">
    <property type="component" value="Unassembled WGS sequence"/>
</dbReference>
<dbReference type="Gene3D" id="3.40.50.12780">
    <property type="entry name" value="N-terminal domain of ligase-like"/>
    <property type="match status" value="1"/>
</dbReference>
<protein>
    <recommendedName>
        <fullName evidence="3">AMP-dependent synthetase/ligase domain-containing protein</fullName>
    </recommendedName>
</protein>
<dbReference type="OrthoDB" id="429813at2759"/>
<sequence>MFPPPPTAQGVGSQTFTAPPIDGSLSVTQIIDHHFAKSPSHPLFRYRASDAPDSFEELCWRDVAPAIHRAAYFVKLKVQAISCASGAPIVGILSEAVNIPHSFALVYGVIRAGFPVQLISPYNSSTTAGHVLFTAGVTHLFVEDSLRDMVNTALELVKKEHPAFALSVLDLPTFDDLYPKGHAALETLPPAHAPDLDSVAMGIQSSGSTALPKIIWITHQALLARFRSPWYSELDLCGEVAGLFALQLCFSLGIGVTGYAIACGMVCAVQSPADAGTAFLPQSAIRDMAVTRCTLAFAYPVHVEAWVQVPGAAAVLSQLKSVQYCGAPLNKAIGDALTREGVPLTSRYGTSDIECVTMCVPARPTADTWEYFEFSPHVSPYFKPLGDGKFELYPASCATHIPSVFHTEIDGVPAYATKDIVIQHPQYPNKYAHAGRVDDLIVLGDAYQFYPVPLENIIKLDPRVKGVLLLGHGKPRTGLLIEPVDTIDASDHPAVSSYRDAIWEIVEKVNEIYQIEARIAKEMVILANPSKPFVYTAKGNPQRQKILGIYHDEIEAAYGSMASISI</sequence>
<keyword evidence="2" id="KW-0597">Phosphoprotein</keyword>
<dbReference type="PANTHER" id="PTHR43439:SF2">
    <property type="entry name" value="ENZYME, PUTATIVE (JCVI)-RELATED"/>
    <property type="match status" value="1"/>
</dbReference>
<feature type="domain" description="AMP-dependent synthetase/ligase" evidence="3">
    <location>
        <begin position="90"/>
        <end position="362"/>
    </location>
</feature>
<evidence type="ECO:0000259" key="3">
    <source>
        <dbReference type="Pfam" id="PF00501"/>
    </source>
</evidence>
<keyword evidence="5" id="KW-1185">Reference proteome</keyword>
<accession>A0A067MDJ0</accession>
<dbReference type="PANTHER" id="PTHR43439">
    <property type="entry name" value="PHENYLACETATE-COENZYME A LIGASE"/>
    <property type="match status" value="1"/>
</dbReference>
<dbReference type="EMBL" id="KL198048">
    <property type="protein sequence ID" value="KDQ12770.1"/>
    <property type="molecule type" value="Genomic_DNA"/>
</dbReference>
<dbReference type="Pfam" id="PF23562">
    <property type="entry name" value="AMP-binding_C_3"/>
    <property type="match status" value="1"/>
</dbReference>
<reference evidence="5" key="1">
    <citation type="journal article" date="2014" name="Proc. Natl. Acad. Sci. U.S.A.">
        <title>Extensive sampling of basidiomycete genomes demonstrates inadequacy of the white-rot/brown-rot paradigm for wood decay fungi.</title>
        <authorList>
            <person name="Riley R."/>
            <person name="Salamov A.A."/>
            <person name="Brown D.W."/>
            <person name="Nagy L.G."/>
            <person name="Floudas D."/>
            <person name="Held B.W."/>
            <person name="Levasseur A."/>
            <person name="Lombard V."/>
            <person name="Morin E."/>
            <person name="Otillar R."/>
            <person name="Lindquist E.A."/>
            <person name="Sun H."/>
            <person name="LaButti K.M."/>
            <person name="Schmutz J."/>
            <person name="Jabbour D."/>
            <person name="Luo H."/>
            <person name="Baker S.E."/>
            <person name="Pisabarro A.G."/>
            <person name="Walton J.D."/>
            <person name="Blanchette R.A."/>
            <person name="Henrissat B."/>
            <person name="Martin F."/>
            <person name="Cullen D."/>
            <person name="Hibbett D.S."/>
            <person name="Grigoriev I.V."/>
        </authorList>
    </citation>
    <scope>NUCLEOTIDE SEQUENCE [LARGE SCALE GENOMIC DNA]</scope>
    <source>
        <strain evidence="5">FD-172 SS1</strain>
    </source>
</reference>